<organism evidence="2">
    <name type="scientific">bioreactor metagenome</name>
    <dbReference type="NCBI Taxonomy" id="1076179"/>
    <lineage>
        <taxon>unclassified sequences</taxon>
        <taxon>metagenomes</taxon>
        <taxon>ecological metagenomes</taxon>
    </lineage>
</organism>
<sequence>MAVNKVPQNSKLVIKVQTGVNTAGAAVYRQRTYANIKSDAADADIYAIGNGIAGLQKHSTESISRVDSGELVNE</sequence>
<protein>
    <recommendedName>
        <fullName evidence="1">DUF1659 domain-containing protein</fullName>
    </recommendedName>
</protein>
<comment type="caution">
    <text evidence="2">The sequence shown here is derived from an EMBL/GenBank/DDBJ whole genome shotgun (WGS) entry which is preliminary data.</text>
</comment>
<dbReference type="Pfam" id="PF07872">
    <property type="entry name" value="DUF1659"/>
    <property type="match status" value="1"/>
</dbReference>
<dbReference type="InterPro" id="IPR012454">
    <property type="entry name" value="DUF1659"/>
</dbReference>
<feature type="domain" description="DUF1659" evidence="1">
    <location>
        <begin position="2"/>
        <end position="73"/>
    </location>
</feature>
<dbReference type="AlphaFoldDB" id="A0A644WLE4"/>
<name>A0A644WLE4_9ZZZZ</name>
<gene>
    <name evidence="2" type="ORF">SDC9_50716</name>
</gene>
<evidence type="ECO:0000259" key="1">
    <source>
        <dbReference type="Pfam" id="PF07872"/>
    </source>
</evidence>
<evidence type="ECO:0000313" key="2">
    <source>
        <dbReference type="EMBL" id="MPM04439.1"/>
    </source>
</evidence>
<accession>A0A644WLE4</accession>
<proteinExistence type="predicted"/>
<dbReference type="EMBL" id="VSSQ01001039">
    <property type="protein sequence ID" value="MPM04439.1"/>
    <property type="molecule type" value="Genomic_DNA"/>
</dbReference>
<reference evidence="2" key="1">
    <citation type="submission" date="2019-08" db="EMBL/GenBank/DDBJ databases">
        <authorList>
            <person name="Kucharzyk K."/>
            <person name="Murdoch R.W."/>
            <person name="Higgins S."/>
            <person name="Loffler F."/>
        </authorList>
    </citation>
    <scope>NUCLEOTIDE SEQUENCE</scope>
</reference>